<evidence type="ECO:0000313" key="9">
    <source>
        <dbReference type="Proteomes" id="UP001151699"/>
    </source>
</evidence>
<keyword evidence="9" id="KW-1185">Reference proteome</keyword>
<evidence type="ECO:0000256" key="3">
    <source>
        <dbReference type="ARBA" id="ARBA00023027"/>
    </source>
</evidence>
<dbReference type="InterPro" id="IPR050988">
    <property type="entry name" value="Mannitol_DH/Oxidoreductase"/>
</dbReference>
<feature type="domain" description="Mannitol dehydrogenase C-terminal" evidence="7">
    <location>
        <begin position="289"/>
        <end position="477"/>
    </location>
</feature>
<gene>
    <name evidence="8" type="ORF">Bhyg_05024</name>
</gene>
<keyword evidence="2" id="KW-0560">Oxidoreductase</keyword>
<dbReference type="EC" id="1.1.1.67" evidence="4"/>
<dbReference type="Proteomes" id="UP001151699">
    <property type="component" value="Chromosome A"/>
</dbReference>
<dbReference type="PROSITE" id="PS00974">
    <property type="entry name" value="MANNITOL_DHGENASE"/>
    <property type="match status" value="1"/>
</dbReference>
<dbReference type="InterPro" id="IPR023027">
    <property type="entry name" value="Mannitol_DH_CS"/>
</dbReference>
<dbReference type="GO" id="GO:0050086">
    <property type="term" value="F:mannitol 2-dehydrogenase activity"/>
    <property type="evidence" value="ECO:0007669"/>
    <property type="project" value="UniProtKB-EC"/>
</dbReference>
<evidence type="ECO:0000259" key="6">
    <source>
        <dbReference type="Pfam" id="PF01232"/>
    </source>
</evidence>
<dbReference type="Pfam" id="PF08125">
    <property type="entry name" value="Mannitol_dh_C"/>
    <property type="match status" value="1"/>
</dbReference>
<evidence type="ECO:0000256" key="2">
    <source>
        <dbReference type="ARBA" id="ARBA00023002"/>
    </source>
</evidence>
<dbReference type="PANTHER" id="PTHR43362:SF1">
    <property type="entry name" value="MANNITOL DEHYDROGENASE 2-RELATED"/>
    <property type="match status" value="1"/>
</dbReference>
<dbReference type="InterPro" id="IPR013328">
    <property type="entry name" value="6PGD_dom2"/>
</dbReference>
<dbReference type="PRINTS" id="PR00084">
    <property type="entry name" value="MTLDHDRGNASE"/>
</dbReference>
<sequence length="493" mass="55818">MAEKATLSHAVFSKISNDVKLPAYDRTQIRSGIFHFGVGGFHRAHQALIMDNLFSMGLAHDWGICGIGVLPQDKMMKDVMEQQECLYTLVEKETSGRLNYRVIGSIVEYLFAPDDVNVVVERLAQPEARIISLTITEGGYNINPATGEFDVDVVRDDINNLKQPKTVFGIITEALRRRKDRGLKGFTIMSCDNLQENGCVARRSFLAFAKAVDEDFAKWMEENVTFPNSMVDRITPVTTNDDRTTISDKLGASDLWPVVCEPFIQWVLEDSFVAGRPPFEKSYVQLVPDVEPYEFMKLRLLNAGHQAIAYTGLLLDYEFVHDAMQDDLIVQYLQAYMDREATYTLKPLPGIDVTDYKAQIVLRFQNSYVRDTLARLAVDGSDRILKFVLPVIHDRIAKKASIWMGTAIVATFVFYANGFSDSGKSIQIVDRNVDKLKTMTDDFHAGELGIQNQQSLFGDLVYDSGFVDTFNEIYKKLQETGTRQTIEWLIQKN</sequence>
<evidence type="ECO:0000313" key="8">
    <source>
        <dbReference type="EMBL" id="KAJ6649784.1"/>
    </source>
</evidence>
<organism evidence="8 9">
    <name type="scientific">Pseudolycoriella hygida</name>
    <dbReference type="NCBI Taxonomy" id="35572"/>
    <lineage>
        <taxon>Eukaryota</taxon>
        <taxon>Metazoa</taxon>
        <taxon>Ecdysozoa</taxon>
        <taxon>Arthropoda</taxon>
        <taxon>Hexapoda</taxon>
        <taxon>Insecta</taxon>
        <taxon>Pterygota</taxon>
        <taxon>Neoptera</taxon>
        <taxon>Endopterygota</taxon>
        <taxon>Diptera</taxon>
        <taxon>Nematocera</taxon>
        <taxon>Sciaroidea</taxon>
        <taxon>Sciaridae</taxon>
        <taxon>Pseudolycoriella</taxon>
    </lineage>
</organism>
<dbReference type="InterPro" id="IPR013118">
    <property type="entry name" value="Mannitol_DH_C"/>
</dbReference>
<dbReference type="Gene3D" id="1.10.1040.10">
    <property type="entry name" value="N-(1-d-carboxylethyl)-l-norvaline Dehydrogenase, domain 2"/>
    <property type="match status" value="1"/>
</dbReference>
<protein>
    <recommendedName>
        <fullName evidence="4">mannitol 2-dehydrogenase</fullName>
        <ecNumber evidence="4">1.1.1.67</ecNumber>
    </recommendedName>
</protein>
<dbReference type="EMBL" id="WJQU01000001">
    <property type="protein sequence ID" value="KAJ6649784.1"/>
    <property type="molecule type" value="Genomic_DNA"/>
</dbReference>
<evidence type="ECO:0000256" key="5">
    <source>
        <dbReference type="ARBA" id="ARBA00047733"/>
    </source>
</evidence>
<accession>A0A9Q0NGD5</accession>
<dbReference type="InterPro" id="IPR008927">
    <property type="entry name" value="6-PGluconate_DH-like_C_sf"/>
</dbReference>
<dbReference type="SUPFAM" id="SSF48179">
    <property type="entry name" value="6-phosphogluconate dehydrogenase C-terminal domain-like"/>
    <property type="match status" value="1"/>
</dbReference>
<dbReference type="OrthoDB" id="418169at2759"/>
<evidence type="ECO:0000259" key="7">
    <source>
        <dbReference type="Pfam" id="PF08125"/>
    </source>
</evidence>
<dbReference type="InterPro" id="IPR036291">
    <property type="entry name" value="NAD(P)-bd_dom_sf"/>
</dbReference>
<proteinExistence type="inferred from homology"/>
<evidence type="ECO:0000256" key="4">
    <source>
        <dbReference type="ARBA" id="ARBA00038970"/>
    </source>
</evidence>
<dbReference type="Pfam" id="PF01232">
    <property type="entry name" value="Mannitol_dh"/>
    <property type="match status" value="1"/>
</dbReference>
<dbReference type="SUPFAM" id="SSF51735">
    <property type="entry name" value="NAD(P)-binding Rossmann-fold domains"/>
    <property type="match status" value="1"/>
</dbReference>
<dbReference type="InterPro" id="IPR013131">
    <property type="entry name" value="Mannitol_DH_N"/>
</dbReference>
<dbReference type="Gene3D" id="3.40.50.720">
    <property type="entry name" value="NAD(P)-binding Rossmann-like Domain"/>
    <property type="match status" value="1"/>
</dbReference>
<keyword evidence="3" id="KW-0520">NAD</keyword>
<dbReference type="PANTHER" id="PTHR43362">
    <property type="entry name" value="MANNITOL DEHYDROGENASE DSF1-RELATED"/>
    <property type="match status" value="1"/>
</dbReference>
<name>A0A9Q0NGD5_9DIPT</name>
<dbReference type="FunFam" id="3.40.50.720:FF:000129">
    <property type="entry name" value="D-mannonate oxidoreductase"/>
    <property type="match status" value="1"/>
</dbReference>
<dbReference type="InterPro" id="IPR000669">
    <property type="entry name" value="Mannitol_DH"/>
</dbReference>
<feature type="domain" description="Mannitol dehydrogenase N-terminal" evidence="6">
    <location>
        <begin position="32"/>
        <end position="281"/>
    </location>
</feature>
<dbReference type="AlphaFoldDB" id="A0A9Q0NGD5"/>
<comment type="caution">
    <text evidence="8">The sequence shown here is derived from an EMBL/GenBank/DDBJ whole genome shotgun (WGS) entry which is preliminary data.</text>
</comment>
<evidence type="ECO:0000256" key="1">
    <source>
        <dbReference type="ARBA" id="ARBA00006541"/>
    </source>
</evidence>
<comment type="catalytic activity">
    <reaction evidence="5">
        <text>D-mannitol + NAD(+) = D-fructose + NADH + H(+)</text>
        <dbReference type="Rhea" id="RHEA:12084"/>
        <dbReference type="ChEBI" id="CHEBI:15378"/>
        <dbReference type="ChEBI" id="CHEBI:16899"/>
        <dbReference type="ChEBI" id="CHEBI:37721"/>
        <dbReference type="ChEBI" id="CHEBI:57540"/>
        <dbReference type="ChEBI" id="CHEBI:57945"/>
        <dbReference type="EC" id="1.1.1.67"/>
    </reaction>
</comment>
<dbReference type="GO" id="GO:0019594">
    <property type="term" value="P:mannitol metabolic process"/>
    <property type="evidence" value="ECO:0007669"/>
    <property type="project" value="InterPro"/>
</dbReference>
<comment type="similarity">
    <text evidence="1">Belongs to the mannitol dehydrogenase family.</text>
</comment>
<reference evidence="8" key="1">
    <citation type="submission" date="2022-07" db="EMBL/GenBank/DDBJ databases">
        <authorList>
            <person name="Trinca V."/>
            <person name="Uliana J.V.C."/>
            <person name="Torres T.T."/>
            <person name="Ward R.J."/>
            <person name="Monesi N."/>
        </authorList>
    </citation>
    <scope>NUCLEOTIDE SEQUENCE</scope>
    <source>
        <strain evidence="8">HSMRA1968</strain>
        <tissue evidence="8">Whole embryos</tissue>
    </source>
</reference>